<evidence type="ECO:0000313" key="1">
    <source>
        <dbReference type="EMBL" id="JAD91321.1"/>
    </source>
</evidence>
<sequence>MREANSNYYVSSLQTRQWNHNCRQN</sequence>
<reference evidence="1" key="1">
    <citation type="submission" date="2014-09" db="EMBL/GenBank/DDBJ databases">
        <authorList>
            <person name="Magalhaes I.L.F."/>
            <person name="Oliveira U."/>
            <person name="Santos F.R."/>
            <person name="Vidigal T.H.D.A."/>
            <person name="Brescovit A.D."/>
            <person name="Santos A.J."/>
        </authorList>
    </citation>
    <scope>NUCLEOTIDE SEQUENCE</scope>
    <source>
        <tissue evidence="1">Shoot tissue taken approximately 20 cm above the soil surface</tissue>
    </source>
</reference>
<reference evidence="1" key="2">
    <citation type="journal article" date="2015" name="Data Brief">
        <title>Shoot transcriptome of the giant reed, Arundo donax.</title>
        <authorList>
            <person name="Barrero R.A."/>
            <person name="Guerrero F.D."/>
            <person name="Moolhuijzen P."/>
            <person name="Goolsby J.A."/>
            <person name="Tidwell J."/>
            <person name="Bellgard S.E."/>
            <person name="Bellgard M.I."/>
        </authorList>
    </citation>
    <scope>NUCLEOTIDE SEQUENCE</scope>
    <source>
        <tissue evidence="1">Shoot tissue taken approximately 20 cm above the soil surface</tissue>
    </source>
</reference>
<dbReference type="AlphaFoldDB" id="A0A0A9DU33"/>
<proteinExistence type="predicted"/>
<name>A0A0A9DU33_ARUDO</name>
<protein>
    <submittedName>
        <fullName evidence="1">Uncharacterized protein</fullName>
    </submittedName>
</protein>
<dbReference type="EMBL" id="GBRH01206574">
    <property type="protein sequence ID" value="JAD91321.1"/>
    <property type="molecule type" value="Transcribed_RNA"/>
</dbReference>
<accession>A0A0A9DU33</accession>
<organism evidence="1">
    <name type="scientific">Arundo donax</name>
    <name type="common">Giant reed</name>
    <name type="synonym">Donax arundinaceus</name>
    <dbReference type="NCBI Taxonomy" id="35708"/>
    <lineage>
        <taxon>Eukaryota</taxon>
        <taxon>Viridiplantae</taxon>
        <taxon>Streptophyta</taxon>
        <taxon>Embryophyta</taxon>
        <taxon>Tracheophyta</taxon>
        <taxon>Spermatophyta</taxon>
        <taxon>Magnoliopsida</taxon>
        <taxon>Liliopsida</taxon>
        <taxon>Poales</taxon>
        <taxon>Poaceae</taxon>
        <taxon>PACMAD clade</taxon>
        <taxon>Arundinoideae</taxon>
        <taxon>Arundineae</taxon>
        <taxon>Arundo</taxon>
    </lineage>
</organism>